<reference evidence="1" key="3">
    <citation type="submission" date="2023-05" db="EMBL/GenBank/DDBJ databases">
        <authorList>
            <person name="Smith C.H."/>
        </authorList>
    </citation>
    <scope>NUCLEOTIDE SEQUENCE</scope>
    <source>
        <strain evidence="1">CHS0354</strain>
        <tissue evidence="1">Mantle</tissue>
    </source>
</reference>
<dbReference type="AlphaFoldDB" id="A0AAE0SYI1"/>
<protein>
    <submittedName>
        <fullName evidence="1">Uncharacterized protein</fullName>
    </submittedName>
</protein>
<keyword evidence="2" id="KW-1185">Reference proteome</keyword>
<dbReference type="EMBL" id="JAEAOA010000275">
    <property type="protein sequence ID" value="KAK3600545.1"/>
    <property type="molecule type" value="Genomic_DNA"/>
</dbReference>
<reference evidence="1" key="1">
    <citation type="journal article" date="2021" name="Genome Biol. Evol.">
        <title>A High-Quality Reference Genome for a Parasitic Bivalve with Doubly Uniparental Inheritance (Bivalvia: Unionida).</title>
        <authorList>
            <person name="Smith C.H."/>
        </authorList>
    </citation>
    <scope>NUCLEOTIDE SEQUENCE</scope>
    <source>
        <strain evidence="1">CHS0354</strain>
    </source>
</reference>
<accession>A0AAE0SYI1</accession>
<comment type="caution">
    <text evidence="1">The sequence shown here is derived from an EMBL/GenBank/DDBJ whole genome shotgun (WGS) entry which is preliminary data.</text>
</comment>
<gene>
    <name evidence="1" type="ORF">CHS0354_003481</name>
</gene>
<evidence type="ECO:0000313" key="2">
    <source>
        <dbReference type="Proteomes" id="UP001195483"/>
    </source>
</evidence>
<dbReference type="Proteomes" id="UP001195483">
    <property type="component" value="Unassembled WGS sequence"/>
</dbReference>
<name>A0AAE0SYI1_9BIVA</name>
<sequence length="67" mass="7487">MVGDVRVEAFASSKAVAGTYQLRLRYNYLSSYSAKAAEEGRPTDPKNGGQQIFLSHRYPNYFGIILL</sequence>
<proteinExistence type="predicted"/>
<evidence type="ECO:0000313" key="1">
    <source>
        <dbReference type="EMBL" id="KAK3600545.1"/>
    </source>
</evidence>
<organism evidence="1 2">
    <name type="scientific">Potamilus streckersoni</name>
    <dbReference type="NCBI Taxonomy" id="2493646"/>
    <lineage>
        <taxon>Eukaryota</taxon>
        <taxon>Metazoa</taxon>
        <taxon>Spiralia</taxon>
        <taxon>Lophotrochozoa</taxon>
        <taxon>Mollusca</taxon>
        <taxon>Bivalvia</taxon>
        <taxon>Autobranchia</taxon>
        <taxon>Heteroconchia</taxon>
        <taxon>Palaeoheterodonta</taxon>
        <taxon>Unionida</taxon>
        <taxon>Unionoidea</taxon>
        <taxon>Unionidae</taxon>
        <taxon>Ambleminae</taxon>
        <taxon>Lampsilini</taxon>
        <taxon>Potamilus</taxon>
    </lineage>
</organism>
<reference evidence="1" key="2">
    <citation type="journal article" date="2021" name="Genome Biol. Evol.">
        <title>Developing a high-quality reference genome for a parasitic bivalve with doubly uniparental inheritance (Bivalvia: Unionida).</title>
        <authorList>
            <person name="Smith C.H."/>
        </authorList>
    </citation>
    <scope>NUCLEOTIDE SEQUENCE</scope>
    <source>
        <strain evidence="1">CHS0354</strain>
        <tissue evidence="1">Mantle</tissue>
    </source>
</reference>